<dbReference type="Gene3D" id="2.60.40.10">
    <property type="entry name" value="Immunoglobulins"/>
    <property type="match status" value="1"/>
</dbReference>
<evidence type="ECO:0000313" key="4">
    <source>
        <dbReference type="Proteomes" id="UP001320876"/>
    </source>
</evidence>
<accession>A0ABT3GQL1</accession>
<dbReference type="Gene3D" id="3.40.50.1110">
    <property type="entry name" value="SGNH hydrolase"/>
    <property type="match status" value="1"/>
</dbReference>
<protein>
    <submittedName>
        <fullName evidence="3">Sialate O-acetylesterase</fullName>
    </submittedName>
</protein>
<feature type="domain" description="Sialate O-acetylesterase" evidence="2">
    <location>
        <begin position="274"/>
        <end position="382"/>
    </location>
</feature>
<organism evidence="3 4">
    <name type="scientific">Luteolibacter arcticus</name>
    <dbReference type="NCBI Taxonomy" id="1581411"/>
    <lineage>
        <taxon>Bacteria</taxon>
        <taxon>Pseudomonadati</taxon>
        <taxon>Verrucomicrobiota</taxon>
        <taxon>Verrucomicrobiia</taxon>
        <taxon>Verrucomicrobiales</taxon>
        <taxon>Verrucomicrobiaceae</taxon>
        <taxon>Luteolibacter</taxon>
    </lineage>
</organism>
<reference evidence="3 4" key="1">
    <citation type="submission" date="2022-10" db="EMBL/GenBank/DDBJ databases">
        <title>Luteolibacter arcticus strain CCTCC AB 2014275, whole genome shotgun sequencing project.</title>
        <authorList>
            <person name="Zhao G."/>
            <person name="Shen L."/>
        </authorList>
    </citation>
    <scope>NUCLEOTIDE SEQUENCE [LARGE SCALE GENOMIC DNA]</scope>
    <source>
        <strain evidence="3 4">CCTCC AB 2014275</strain>
    </source>
</reference>
<proteinExistence type="predicted"/>
<dbReference type="InterPro" id="IPR039329">
    <property type="entry name" value="SIAE"/>
</dbReference>
<gene>
    <name evidence="3" type="ORF">OKA05_24680</name>
</gene>
<name>A0ABT3GQL1_9BACT</name>
<dbReference type="Pfam" id="PF03629">
    <property type="entry name" value="SASA"/>
    <property type="match status" value="1"/>
</dbReference>
<dbReference type="InterPro" id="IPR005181">
    <property type="entry name" value="SASA"/>
</dbReference>
<evidence type="ECO:0000256" key="1">
    <source>
        <dbReference type="ARBA" id="ARBA00022801"/>
    </source>
</evidence>
<sequence length="387" mass="42311">MSSLASAVTGADLALARPFGDHMVLPMRRDVPVWGTAHAGAAVEIQFRGKAVTTTADKSGSWRAILPAMEPSAKAASLTVRSADQSLVIKNLLTGRVFLCSGQSNMDFQLGRAVGGADEAKRAGKFPAIRLCNLTGAPTDSRVYDAATLARLNERDHFTGGWEVATEKSAAAFSAIAWWMGKMIHELDGVPVGLVENAIGGSGTEAWLPRNVLSARKNYAPLLDNAWLSSPQISPWARGRAKQNLGKHPDANHPFKPGFLFESGVRPWCGFPFDAVLWYQGETNAEIADDAWNRQLITYLVAGWRKELRQGKLPFYLIQLPRIGGNEPIRQHWPEYRKVQADVARKLPGVHLVVTQDLGWDSPDVHPPDKLPVARRLAEAMAKSLEN</sequence>
<dbReference type="RefSeq" id="WP_264489884.1">
    <property type="nucleotide sequence ID" value="NZ_JAPDDT010000017.1"/>
</dbReference>
<keyword evidence="1" id="KW-0378">Hydrolase</keyword>
<dbReference type="SUPFAM" id="SSF52266">
    <property type="entry name" value="SGNH hydrolase"/>
    <property type="match status" value="1"/>
</dbReference>
<dbReference type="PANTHER" id="PTHR22901">
    <property type="entry name" value="SIALATE O-ACETYLESTERASE"/>
    <property type="match status" value="1"/>
</dbReference>
<keyword evidence="4" id="KW-1185">Reference proteome</keyword>
<dbReference type="Proteomes" id="UP001320876">
    <property type="component" value="Unassembled WGS sequence"/>
</dbReference>
<evidence type="ECO:0000313" key="3">
    <source>
        <dbReference type="EMBL" id="MCW1925777.1"/>
    </source>
</evidence>
<comment type="caution">
    <text evidence="3">The sequence shown here is derived from an EMBL/GenBank/DDBJ whole genome shotgun (WGS) entry which is preliminary data.</text>
</comment>
<dbReference type="EMBL" id="JAPDDT010000017">
    <property type="protein sequence ID" value="MCW1925777.1"/>
    <property type="molecule type" value="Genomic_DNA"/>
</dbReference>
<evidence type="ECO:0000259" key="2">
    <source>
        <dbReference type="Pfam" id="PF03629"/>
    </source>
</evidence>
<dbReference type="InterPro" id="IPR036514">
    <property type="entry name" value="SGNH_hydro_sf"/>
</dbReference>
<dbReference type="InterPro" id="IPR013783">
    <property type="entry name" value="Ig-like_fold"/>
</dbReference>
<dbReference type="PANTHER" id="PTHR22901:SF0">
    <property type="entry name" value="SIALATE O-ACETYLESTERASE"/>
    <property type="match status" value="1"/>
</dbReference>